<feature type="binding site" evidence="1">
    <location>
        <position position="9"/>
    </location>
    <ligand>
        <name>Zn(2+)</name>
        <dbReference type="ChEBI" id="CHEBI:29105"/>
    </ligand>
</feature>
<keyword evidence="1" id="KW-0479">Metal-binding</keyword>
<gene>
    <name evidence="4" type="ORF">PYW07_012553</name>
</gene>
<dbReference type="InterPro" id="IPR012934">
    <property type="entry name" value="Znf_AD"/>
</dbReference>
<dbReference type="SUPFAM" id="SSF57716">
    <property type="entry name" value="Glucocorticoid receptor-like (DNA-binding domain)"/>
    <property type="match status" value="1"/>
</dbReference>
<reference evidence="4" key="1">
    <citation type="submission" date="2023-03" db="EMBL/GenBank/DDBJ databases">
        <title>Chromosome-level genomes of two armyworms, Mythimna separata and Mythimna loreyi, provide insights into the biosynthesis and reception of sex pheromones.</title>
        <authorList>
            <person name="Zhao H."/>
        </authorList>
    </citation>
    <scope>NUCLEOTIDE SEQUENCE</scope>
    <source>
        <strain evidence="4">BeijingLab</strain>
        <tissue evidence="4">Pupa</tissue>
    </source>
</reference>
<keyword evidence="1" id="KW-0862">Zinc</keyword>
<keyword evidence="5" id="KW-1185">Reference proteome</keyword>
<organism evidence="4 5">
    <name type="scientific">Mythimna separata</name>
    <name type="common">Oriental armyworm</name>
    <name type="synonym">Pseudaletia separata</name>
    <dbReference type="NCBI Taxonomy" id="271217"/>
    <lineage>
        <taxon>Eukaryota</taxon>
        <taxon>Metazoa</taxon>
        <taxon>Ecdysozoa</taxon>
        <taxon>Arthropoda</taxon>
        <taxon>Hexapoda</taxon>
        <taxon>Insecta</taxon>
        <taxon>Pterygota</taxon>
        <taxon>Neoptera</taxon>
        <taxon>Endopterygota</taxon>
        <taxon>Lepidoptera</taxon>
        <taxon>Glossata</taxon>
        <taxon>Ditrysia</taxon>
        <taxon>Noctuoidea</taxon>
        <taxon>Noctuidae</taxon>
        <taxon>Noctuinae</taxon>
        <taxon>Hadenini</taxon>
        <taxon>Mythimna</taxon>
    </lineage>
</organism>
<feature type="compositionally biased region" description="Basic and acidic residues" evidence="2">
    <location>
        <begin position="202"/>
        <end position="213"/>
    </location>
</feature>
<feature type="binding site" evidence="1">
    <location>
        <position position="53"/>
    </location>
    <ligand>
        <name>Zn(2+)</name>
        <dbReference type="ChEBI" id="CHEBI:29105"/>
    </ligand>
</feature>
<evidence type="ECO:0000313" key="4">
    <source>
        <dbReference type="EMBL" id="KAJ8706475.1"/>
    </source>
</evidence>
<evidence type="ECO:0000259" key="3">
    <source>
        <dbReference type="PROSITE" id="PS51915"/>
    </source>
</evidence>
<dbReference type="Pfam" id="PF07776">
    <property type="entry name" value="zf-AD"/>
    <property type="match status" value="1"/>
</dbReference>
<evidence type="ECO:0000256" key="2">
    <source>
        <dbReference type="SAM" id="MobiDB-lite"/>
    </source>
</evidence>
<proteinExistence type="predicted"/>
<dbReference type="SMART" id="SM00868">
    <property type="entry name" value="zf-AD"/>
    <property type="match status" value="1"/>
</dbReference>
<dbReference type="Proteomes" id="UP001231518">
    <property type="component" value="Chromosome 30"/>
</dbReference>
<dbReference type="AlphaFoldDB" id="A0AAD8DKX3"/>
<feature type="region of interest" description="Disordered" evidence="2">
    <location>
        <begin position="198"/>
        <end position="219"/>
    </location>
</feature>
<keyword evidence="1" id="KW-0863">Zinc-finger</keyword>
<dbReference type="GO" id="GO:0005634">
    <property type="term" value="C:nucleus"/>
    <property type="evidence" value="ECO:0007669"/>
    <property type="project" value="InterPro"/>
</dbReference>
<feature type="region of interest" description="Disordered" evidence="2">
    <location>
        <begin position="158"/>
        <end position="181"/>
    </location>
</feature>
<dbReference type="EMBL" id="JARGEI010000028">
    <property type="protein sequence ID" value="KAJ8706475.1"/>
    <property type="molecule type" value="Genomic_DNA"/>
</dbReference>
<feature type="domain" description="ZAD" evidence="3">
    <location>
        <begin position="7"/>
        <end position="77"/>
    </location>
</feature>
<comment type="caution">
    <text evidence="4">The sequence shown here is derived from an EMBL/GenBank/DDBJ whole genome shotgun (WGS) entry which is preliminary data.</text>
</comment>
<name>A0AAD8DKX3_MYTSE</name>
<accession>A0AAD8DKX3</accession>
<dbReference type="GO" id="GO:0008270">
    <property type="term" value="F:zinc ion binding"/>
    <property type="evidence" value="ECO:0007669"/>
    <property type="project" value="UniProtKB-UniRule"/>
</dbReference>
<evidence type="ECO:0000313" key="5">
    <source>
        <dbReference type="Proteomes" id="UP001231518"/>
    </source>
</evidence>
<feature type="binding site" evidence="1">
    <location>
        <position position="12"/>
    </location>
    <ligand>
        <name>Zn(2+)</name>
        <dbReference type="ChEBI" id="CHEBI:29105"/>
    </ligand>
</feature>
<sequence length="344" mass="40266">MNVNKLIKCRICLVENVRMYVVANKNLQETYRKLTDVPFVTKDRRPLLACYFCYTKLKQSWRLQRKCLEAEQWFAEVLTEDYEENPQLYKDQLQFSGFVISPVKHVSIYDECQIENVTIKEELPDVCEAQDAAKQREDYQNASDQARPLVKVKIEVAEEQEDAQDVSEREDIPSKHSQTNSEHYTPIVDLKIEVEETQTQVSEREDVPRKSSDQDPIDCTPFLDVKIEVQEDEPTRYSEPEYIVPQHSMMELQNEDEQEMSRRVLGVKQKLDERRTIPEHTITTQHMRNEQATSNVIPNTQNHMPDPGTMFIKPFPQVNSNINNTEMMGHYLGNSYASRDSRPE</sequence>
<evidence type="ECO:0000256" key="1">
    <source>
        <dbReference type="PROSITE-ProRule" id="PRU01263"/>
    </source>
</evidence>
<dbReference type="PROSITE" id="PS51915">
    <property type="entry name" value="ZAD"/>
    <property type="match status" value="1"/>
</dbReference>
<protein>
    <recommendedName>
        <fullName evidence="3">ZAD domain-containing protein</fullName>
    </recommendedName>
</protein>
<feature type="binding site" evidence="1">
    <location>
        <position position="50"/>
    </location>
    <ligand>
        <name>Zn(2+)</name>
        <dbReference type="ChEBI" id="CHEBI:29105"/>
    </ligand>
</feature>